<evidence type="ECO:0000259" key="5">
    <source>
        <dbReference type="Pfam" id="PF10531"/>
    </source>
</evidence>
<protein>
    <submittedName>
        <fullName evidence="7">Sugar transporter</fullName>
    </submittedName>
</protein>
<organism evidence="7">
    <name type="scientific">Agrobacterium albertimagni</name>
    <dbReference type="NCBI Taxonomy" id="147266"/>
    <lineage>
        <taxon>Bacteria</taxon>
        <taxon>Pseudomonadati</taxon>
        <taxon>Pseudomonadota</taxon>
        <taxon>Alphaproteobacteria</taxon>
        <taxon>Hyphomicrobiales</taxon>
        <taxon>Rhizobiaceae</taxon>
        <taxon>Rhizobium/Agrobacterium group</taxon>
        <taxon>Agrobacterium</taxon>
    </lineage>
</organism>
<dbReference type="Gene3D" id="3.10.560.10">
    <property type="entry name" value="Outer membrane lipoprotein wza domain like"/>
    <property type="match status" value="1"/>
</dbReference>
<feature type="domain" description="Polysaccharide export protein N-terminal" evidence="4">
    <location>
        <begin position="47"/>
        <end position="128"/>
    </location>
</feature>
<dbReference type="Pfam" id="PF25994">
    <property type="entry name" value="HH_AprE"/>
    <property type="match status" value="1"/>
</dbReference>
<evidence type="ECO:0000313" key="7">
    <source>
        <dbReference type="EMBL" id="HEB43433.1"/>
    </source>
</evidence>
<dbReference type="Pfam" id="PF02563">
    <property type="entry name" value="Poly_export"/>
    <property type="match status" value="1"/>
</dbReference>
<dbReference type="PANTHER" id="PTHR33619:SF3">
    <property type="entry name" value="POLYSACCHARIDE EXPORT PROTEIN GFCE-RELATED"/>
    <property type="match status" value="1"/>
</dbReference>
<dbReference type="GO" id="GO:0015159">
    <property type="term" value="F:polysaccharide transmembrane transporter activity"/>
    <property type="evidence" value="ECO:0007669"/>
    <property type="project" value="InterPro"/>
</dbReference>
<proteinExistence type="predicted"/>
<dbReference type="PANTHER" id="PTHR33619">
    <property type="entry name" value="POLYSACCHARIDE EXPORT PROTEIN GFCE-RELATED"/>
    <property type="match status" value="1"/>
</dbReference>
<dbReference type="EMBL" id="DSKI01000364">
    <property type="protein sequence ID" value="HEB43433.1"/>
    <property type="molecule type" value="Genomic_DNA"/>
</dbReference>
<feature type="domain" description="AprE-like long alpha-helical hairpin" evidence="6">
    <location>
        <begin position="184"/>
        <end position="366"/>
    </location>
</feature>
<dbReference type="InterPro" id="IPR003715">
    <property type="entry name" value="Poly_export_N"/>
</dbReference>
<keyword evidence="7" id="KW-0762">Sugar transport</keyword>
<dbReference type="InterPro" id="IPR019554">
    <property type="entry name" value="Soluble_ligand-bd"/>
</dbReference>
<evidence type="ECO:0000256" key="2">
    <source>
        <dbReference type="SAM" id="Coils"/>
    </source>
</evidence>
<keyword evidence="1 3" id="KW-0732">Signal</keyword>
<sequence>MFERETAKPFRHRRSQPRLSWLAAALCLSLQSPALAAGASLATGEVPLAPQTQLRISIVEWIASTGEYKEWTPLNGQYVISPAGTITIPLLGEFSVENETASQIAVKIGSLLKERTGLAEAPSASVEVVRYPMFYVSGVVERPGELEFRPGLTISQAVAMAGGREKRTDGNGSRELEQLRYAGELNSYDLRLKQLTARRARLEAELAERPKITFPPELMAAREGTAGKIFVQSETDLFVARAEALKRQLTSLSELQVQLQNEINVLDEKTSVQDRQIKIAEDELASISSLVQSGTLAKSRETSLERVVADLSSDKLDLVIAAMRAKQKLSETERDAIALKGQQRTEAGRELQEVVAEFEDTKLKRNTTIALLQAAGAAVSRQAASVAVSGQPLEYWVTREGANSLAVRLAETAALQPGDVLEVRYAISTNVADAELRPVIQQASQ</sequence>
<dbReference type="AlphaFoldDB" id="A0A7C1NXU1"/>
<feature type="coiled-coil region" evidence="2">
    <location>
        <begin position="242"/>
        <end position="269"/>
    </location>
</feature>
<dbReference type="InterPro" id="IPR058781">
    <property type="entry name" value="HH_AprE-like"/>
</dbReference>
<keyword evidence="2" id="KW-0175">Coiled coil</keyword>
<dbReference type="Pfam" id="PF10531">
    <property type="entry name" value="SLBB"/>
    <property type="match status" value="1"/>
</dbReference>
<feature type="chain" id="PRO_5028241495" evidence="3">
    <location>
        <begin position="37"/>
        <end position="445"/>
    </location>
</feature>
<feature type="domain" description="Soluble ligand binding" evidence="5">
    <location>
        <begin position="133"/>
        <end position="169"/>
    </location>
</feature>
<evidence type="ECO:0000256" key="1">
    <source>
        <dbReference type="ARBA" id="ARBA00022729"/>
    </source>
</evidence>
<evidence type="ECO:0000259" key="4">
    <source>
        <dbReference type="Pfam" id="PF02563"/>
    </source>
</evidence>
<comment type="caution">
    <text evidence="7">The sequence shown here is derived from an EMBL/GenBank/DDBJ whole genome shotgun (WGS) entry which is preliminary data.</text>
</comment>
<gene>
    <name evidence="7" type="ORF">ENP70_06995</name>
</gene>
<accession>A0A7C1NXU1</accession>
<evidence type="ECO:0000256" key="3">
    <source>
        <dbReference type="SAM" id="SignalP"/>
    </source>
</evidence>
<dbReference type="InterPro" id="IPR049712">
    <property type="entry name" value="Poly_export"/>
</dbReference>
<dbReference type="Gene3D" id="3.30.1950.10">
    <property type="entry name" value="wza like domain"/>
    <property type="match status" value="1"/>
</dbReference>
<evidence type="ECO:0000259" key="6">
    <source>
        <dbReference type="Pfam" id="PF25994"/>
    </source>
</evidence>
<reference evidence="7" key="1">
    <citation type="journal article" date="2020" name="mSystems">
        <title>Genome- and Community-Level Interaction Insights into Carbon Utilization and Element Cycling Functions of Hydrothermarchaeota in Hydrothermal Sediment.</title>
        <authorList>
            <person name="Zhou Z."/>
            <person name="Liu Y."/>
            <person name="Xu W."/>
            <person name="Pan J."/>
            <person name="Luo Z.H."/>
            <person name="Li M."/>
        </authorList>
    </citation>
    <scope>NUCLEOTIDE SEQUENCE [LARGE SCALE GENOMIC DNA]</scope>
    <source>
        <strain evidence="7">SpSt-243</strain>
    </source>
</reference>
<keyword evidence="7" id="KW-0813">Transport</keyword>
<feature type="signal peptide" evidence="3">
    <location>
        <begin position="1"/>
        <end position="36"/>
    </location>
</feature>
<name>A0A7C1NXU1_9HYPH</name>